<name>A0A9N9GHV3_9GLOM</name>
<reference evidence="1" key="1">
    <citation type="submission" date="2021-06" db="EMBL/GenBank/DDBJ databases">
        <authorList>
            <person name="Kallberg Y."/>
            <person name="Tangrot J."/>
            <person name="Rosling A."/>
        </authorList>
    </citation>
    <scope>NUCLEOTIDE SEQUENCE</scope>
    <source>
        <strain evidence="1">AZ414A</strain>
    </source>
</reference>
<comment type="caution">
    <text evidence="1">The sequence shown here is derived from an EMBL/GenBank/DDBJ whole genome shotgun (WGS) entry which is preliminary data.</text>
</comment>
<accession>A0A9N9GHV3</accession>
<dbReference type="AlphaFoldDB" id="A0A9N9GHV3"/>
<evidence type="ECO:0000313" key="2">
    <source>
        <dbReference type="Proteomes" id="UP000789706"/>
    </source>
</evidence>
<evidence type="ECO:0000313" key="1">
    <source>
        <dbReference type="EMBL" id="CAG8607200.1"/>
    </source>
</evidence>
<protein>
    <submittedName>
        <fullName evidence="1">3353_t:CDS:1</fullName>
    </submittedName>
</protein>
<dbReference type="Proteomes" id="UP000789706">
    <property type="component" value="Unassembled WGS sequence"/>
</dbReference>
<gene>
    <name evidence="1" type="ORF">DEBURN_LOCUS9804</name>
</gene>
<keyword evidence="2" id="KW-1185">Reference proteome</keyword>
<dbReference type="EMBL" id="CAJVPK010002150">
    <property type="protein sequence ID" value="CAG8607200.1"/>
    <property type="molecule type" value="Genomic_DNA"/>
</dbReference>
<organism evidence="1 2">
    <name type="scientific">Diversispora eburnea</name>
    <dbReference type="NCBI Taxonomy" id="1213867"/>
    <lineage>
        <taxon>Eukaryota</taxon>
        <taxon>Fungi</taxon>
        <taxon>Fungi incertae sedis</taxon>
        <taxon>Mucoromycota</taxon>
        <taxon>Glomeromycotina</taxon>
        <taxon>Glomeromycetes</taxon>
        <taxon>Diversisporales</taxon>
        <taxon>Diversisporaceae</taxon>
        <taxon>Diversispora</taxon>
    </lineage>
</organism>
<proteinExistence type="predicted"/>
<sequence>MSFSLGKPDSVIQGCFIGSAETINKWQKYTTNFQKLSYTIEKLAVGRSQPPSVYDVFMRAAQFFVTTALLS</sequence>